<protein>
    <submittedName>
        <fullName evidence="2">Uncharacterized protein</fullName>
    </submittedName>
</protein>
<dbReference type="AlphaFoldDB" id="A0A292YAE6"/>
<evidence type="ECO:0000313" key="3">
    <source>
        <dbReference type="Proteomes" id="UP000217944"/>
    </source>
</evidence>
<evidence type="ECO:0000256" key="1">
    <source>
        <dbReference type="SAM" id="Coils"/>
    </source>
</evidence>
<evidence type="ECO:0000313" key="2">
    <source>
        <dbReference type="EMBL" id="GAX87027.1"/>
    </source>
</evidence>
<feature type="coiled-coil region" evidence="1">
    <location>
        <begin position="65"/>
        <end position="92"/>
    </location>
</feature>
<accession>A0A292YAE6</accession>
<keyword evidence="1" id="KW-0175">Coiled coil</keyword>
<dbReference type="RefSeq" id="WP_096258183.1">
    <property type="nucleotide sequence ID" value="NZ_BDME01000001.1"/>
</dbReference>
<reference evidence="2 3" key="1">
    <citation type="journal article" date="2017" name="Syst. Appl. Microbiol.">
        <title>Lebetimonas natsushimae sp. nov., a novel strictly anaerobic, moderately thermophilic chemoautotroph isolated from a deep-sea hydrothermal vent polychaete nest in the Mid-Okinawa Trough.</title>
        <authorList>
            <person name="Nagata R."/>
            <person name="Takaki Y."/>
            <person name="Tame A."/>
            <person name="Nunoura T."/>
            <person name="Muto H."/>
            <person name="Mino S."/>
            <person name="Sawayama S."/>
            <person name="Takai K."/>
            <person name="Nakagawa S."/>
        </authorList>
    </citation>
    <scope>NUCLEOTIDE SEQUENCE [LARGE SCALE GENOMIC DNA]</scope>
    <source>
        <strain evidence="2 3">HS1857</strain>
    </source>
</reference>
<organism evidence="2 3">
    <name type="scientific">Lebetimonas natsushimae</name>
    <dbReference type="NCBI Taxonomy" id="1936991"/>
    <lineage>
        <taxon>Bacteria</taxon>
        <taxon>Pseudomonadati</taxon>
        <taxon>Campylobacterota</taxon>
        <taxon>Epsilonproteobacteria</taxon>
        <taxon>Nautiliales</taxon>
        <taxon>Nautiliaceae</taxon>
        <taxon>Lebetimonas</taxon>
    </lineage>
</organism>
<dbReference type="EMBL" id="BDME01000001">
    <property type="protein sequence ID" value="GAX87027.1"/>
    <property type="molecule type" value="Genomic_DNA"/>
</dbReference>
<sequence length="183" mass="21398">MKLITKPTQLLYSLHTDNEQTKMLFKEEIKSLLEDSNKKEFEKADLIAEMFLDLDEKIDYLKYQIKFLNTLKKQLETSKQQAKEIIAKVFEEYGIDRLNGVMVSSLTVTPQKRDIKEHIIIKDEESLIKLGYAKVDEKKLQKALYTDKYNEIEPYIDIEVENVSKPAAVKINKRKIQIPEIAS</sequence>
<comment type="caution">
    <text evidence="2">The sequence shown here is derived from an EMBL/GenBank/DDBJ whole genome shotgun (WGS) entry which is preliminary data.</text>
</comment>
<gene>
    <name evidence="2" type="ORF">LNAT_P0322</name>
</gene>
<dbReference type="Proteomes" id="UP000217944">
    <property type="component" value="Unassembled WGS sequence"/>
</dbReference>
<name>A0A292YAE6_9BACT</name>
<proteinExistence type="predicted"/>
<dbReference type="OrthoDB" id="5347874at2"/>
<keyword evidence="3" id="KW-1185">Reference proteome</keyword>